<dbReference type="SUPFAM" id="SSF48452">
    <property type="entry name" value="TPR-like"/>
    <property type="match status" value="1"/>
</dbReference>
<comment type="caution">
    <text evidence="1">The sequence shown here is derived from an EMBL/GenBank/DDBJ whole genome shotgun (WGS) entry which is preliminary data.</text>
</comment>
<dbReference type="Pfam" id="PF13424">
    <property type="entry name" value="TPR_12"/>
    <property type="match status" value="1"/>
</dbReference>
<organism evidence="1 2">
    <name type="scientific">Exophiala viscosa</name>
    <dbReference type="NCBI Taxonomy" id="2486360"/>
    <lineage>
        <taxon>Eukaryota</taxon>
        <taxon>Fungi</taxon>
        <taxon>Dikarya</taxon>
        <taxon>Ascomycota</taxon>
        <taxon>Pezizomycotina</taxon>
        <taxon>Eurotiomycetes</taxon>
        <taxon>Chaetothyriomycetidae</taxon>
        <taxon>Chaetothyriales</taxon>
        <taxon>Herpotrichiellaceae</taxon>
        <taxon>Exophiala</taxon>
    </lineage>
</organism>
<dbReference type="InterPro" id="IPR053137">
    <property type="entry name" value="NLR-like"/>
</dbReference>
<dbReference type="Gene3D" id="1.25.40.10">
    <property type="entry name" value="Tetratricopeptide repeat domain"/>
    <property type="match status" value="1"/>
</dbReference>
<evidence type="ECO:0000313" key="1">
    <source>
        <dbReference type="EMBL" id="KAI1615467.1"/>
    </source>
</evidence>
<proteinExistence type="predicted"/>
<dbReference type="PANTHER" id="PTHR46082:SF6">
    <property type="entry name" value="AAA+ ATPASE DOMAIN-CONTAINING PROTEIN-RELATED"/>
    <property type="match status" value="1"/>
</dbReference>
<dbReference type="AlphaFoldDB" id="A0AAN6E1R0"/>
<reference evidence="1" key="1">
    <citation type="journal article" date="2022" name="bioRxiv">
        <title>Deciphering the potential niche of two novel black yeast fungi from a biological soil crust based on their genomes, phenotypes, and melanin regulation.</title>
        <authorList>
            <consortium name="DOE Joint Genome Institute"/>
            <person name="Carr E.C."/>
            <person name="Barton Q."/>
            <person name="Grambo S."/>
            <person name="Sullivan M."/>
            <person name="Renfro C.M."/>
            <person name="Kuo A."/>
            <person name="Pangilinan J."/>
            <person name="Lipzen A."/>
            <person name="Keymanesh K."/>
            <person name="Savage E."/>
            <person name="Barry K."/>
            <person name="Grigoriev I.V."/>
            <person name="Riekhof W.R."/>
            <person name="Harris S.S."/>
        </authorList>
    </citation>
    <scope>NUCLEOTIDE SEQUENCE</scope>
    <source>
        <strain evidence="1">JF 03-4F</strain>
    </source>
</reference>
<accession>A0AAN6E1R0</accession>
<protein>
    <recommendedName>
        <fullName evidence="3">Kinesin light chain</fullName>
    </recommendedName>
</protein>
<dbReference type="PANTHER" id="PTHR46082">
    <property type="entry name" value="ATP/GTP-BINDING PROTEIN-RELATED"/>
    <property type="match status" value="1"/>
</dbReference>
<sequence length="255" mass="29505">MFYNAWDGSQSTRALDYLPWTDAISGFLDYRQAVQASVTLLASFSLITRNTDASISLHPLVHEWCRDRTSEDDERQLSYQRALSLLASSVNWKFASEDYTFRRSLVSHVHEFLRLGDQLDDVSIDDKMYQWSVLALVLAENGWTKDALPLTEEVVELHKSKLGEDHPETLMSMHNLAIWYSEAGRRAEALQLTEEVLELHKSKRGPDHPETLASEKFLAYLCQETEETLSTPEISHRLRRSKPKFLQWFRSGRNK</sequence>
<evidence type="ECO:0008006" key="3">
    <source>
        <dbReference type="Google" id="ProtNLM"/>
    </source>
</evidence>
<dbReference type="Proteomes" id="UP001203852">
    <property type="component" value="Unassembled WGS sequence"/>
</dbReference>
<dbReference type="EMBL" id="MU404352">
    <property type="protein sequence ID" value="KAI1615467.1"/>
    <property type="molecule type" value="Genomic_DNA"/>
</dbReference>
<evidence type="ECO:0000313" key="2">
    <source>
        <dbReference type="Proteomes" id="UP001203852"/>
    </source>
</evidence>
<name>A0AAN6E1R0_9EURO</name>
<keyword evidence="2" id="KW-1185">Reference proteome</keyword>
<dbReference type="InterPro" id="IPR011990">
    <property type="entry name" value="TPR-like_helical_dom_sf"/>
</dbReference>
<gene>
    <name evidence="1" type="ORF">EDD36DRAFT_189540</name>
</gene>